<dbReference type="InterPro" id="IPR021770">
    <property type="entry name" value="DUF3335"/>
</dbReference>
<dbReference type="Pfam" id="PF11814">
    <property type="entry name" value="DUF3335"/>
    <property type="match status" value="1"/>
</dbReference>
<sequence>MTNTSAPQQVRIDASAGGTLPAALARDAAPERLAVWETERALWAPRTLTAYDPAGAAVGAALTAGRPHSAYRKIVDVAAADDAVWAALVAAARDDAATDDGTRPAPIAVHFEEHPAFAPLSDARRAALGAAGFAAVAAPVPSIPSTRADDPAGVAAWSFWRGAAPTRSAPYYGQTTDVTCGAVASLMALEQRGNHAFSPDSLVDNRAAEIAFWRRATNLPACEPIGLAVETAKLGAETGVLPALPRVFLSTPDPVLIEEFSSSEGERALRTDLQLESLRQAEALGLPIERRWVDVPEIFEFVRGGSQVLLLIDLTELIADPTPHWVLATEVVGDTLLISDPWVNAPTGESWVDTFALPLPAATVDLVTRWGDPAYRGVIVLPGASDQ</sequence>
<gene>
    <name evidence="1" type="ORF">EV139_0225</name>
</gene>
<dbReference type="EMBL" id="SHKI01000002">
    <property type="protein sequence ID" value="RZT68500.1"/>
    <property type="molecule type" value="Genomic_DNA"/>
</dbReference>
<reference evidence="1 2" key="1">
    <citation type="journal article" date="2015" name="Stand. Genomic Sci.">
        <title>Genomic Encyclopedia of Bacterial and Archaeal Type Strains, Phase III: the genomes of soil and plant-associated and newly described type strains.</title>
        <authorList>
            <person name="Whitman W.B."/>
            <person name="Woyke T."/>
            <person name="Klenk H.P."/>
            <person name="Zhou Y."/>
            <person name="Lilburn T.G."/>
            <person name="Beck B.J."/>
            <person name="De Vos P."/>
            <person name="Vandamme P."/>
            <person name="Eisen J.A."/>
            <person name="Garrity G."/>
            <person name="Hugenholtz P."/>
            <person name="Kyrpides N.C."/>
        </authorList>
    </citation>
    <scope>NUCLEOTIDE SEQUENCE [LARGE SCALE GENOMIC DNA]</scope>
    <source>
        <strain evidence="1 2">RF6</strain>
    </source>
</reference>
<dbReference type="AlphaFoldDB" id="A0A4Q7U6D1"/>
<protein>
    <submittedName>
        <fullName evidence="1">Peptidase C3-like protein</fullName>
    </submittedName>
</protein>
<dbReference type="Proteomes" id="UP000291832">
    <property type="component" value="Unassembled WGS sequence"/>
</dbReference>
<comment type="caution">
    <text evidence="1">The sequence shown here is derived from an EMBL/GenBank/DDBJ whole genome shotgun (WGS) entry which is preliminary data.</text>
</comment>
<dbReference type="RefSeq" id="WP_130452482.1">
    <property type="nucleotide sequence ID" value="NZ_QYAG01000004.1"/>
</dbReference>
<organism evidence="1 2">
    <name type="scientific">Leucobacter luti</name>
    <dbReference type="NCBI Taxonomy" id="340320"/>
    <lineage>
        <taxon>Bacteria</taxon>
        <taxon>Bacillati</taxon>
        <taxon>Actinomycetota</taxon>
        <taxon>Actinomycetes</taxon>
        <taxon>Micrococcales</taxon>
        <taxon>Microbacteriaceae</taxon>
        <taxon>Leucobacter</taxon>
    </lineage>
</organism>
<evidence type="ECO:0000313" key="1">
    <source>
        <dbReference type="EMBL" id="RZT68500.1"/>
    </source>
</evidence>
<keyword evidence="2" id="KW-1185">Reference proteome</keyword>
<dbReference type="OrthoDB" id="27442at2"/>
<accession>A0A4Q7U6D1</accession>
<evidence type="ECO:0000313" key="2">
    <source>
        <dbReference type="Proteomes" id="UP000291832"/>
    </source>
</evidence>
<proteinExistence type="predicted"/>
<name>A0A4Q7U6D1_9MICO</name>